<dbReference type="SUPFAM" id="SSF51182">
    <property type="entry name" value="RmlC-like cupins"/>
    <property type="match status" value="1"/>
</dbReference>
<evidence type="ECO:0000256" key="1">
    <source>
        <dbReference type="SAM" id="MobiDB-lite"/>
    </source>
</evidence>
<comment type="caution">
    <text evidence="3">The sequence shown here is derived from an EMBL/GenBank/DDBJ whole genome shotgun (WGS) entry which is preliminary data.</text>
</comment>
<dbReference type="InterPro" id="IPR014710">
    <property type="entry name" value="RmlC-like_jellyroll"/>
</dbReference>
<dbReference type="InterPro" id="IPR013096">
    <property type="entry name" value="Cupin_2"/>
</dbReference>
<reference evidence="3 4" key="1">
    <citation type="submission" date="2019-11" db="EMBL/GenBank/DDBJ databases">
        <title>Gordonia sp. nov., a novel actinobacterium isolated from mangrove soil in Hainan.</title>
        <authorList>
            <person name="Huang X."/>
            <person name="Xie Y."/>
            <person name="Chu X."/>
            <person name="Xiao K."/>
        </authorList>
    </citation>
    <scope>NUCLEOTIDE SEQUENCE [LARGE SCALE GENOMIC DNA]</scope>
    <source>
        <strain evidence="3 4">HNM0687</strain>
    </source>
</reference>
<dbReference type="Gene3D" id="2.60.120.10">
    <property type="entry name" value="Jelly Rolls"/>
    <property type="match status" value="1"/>
</dbReference>
<dbReference type="PANTHER" id="PTHR43698">
    <property type="entry name" value="RIBD C-TERMINAL DOMAIN CONTAINING PROTEIN"/>
    <property type="match status" value="1"/>
</dbReference>
<dbReference type="EMBL" id="WMBR01000005">
    <property type="protein sequence ID" value="MXP23528.1"/>
    <property type="molecule type" value="Genomic_DNA"/>
</dbReference>
<evidence type="ECO:0000313" key="4">
    <source>
        <dbReference type="Proteomes" id="UP000475545"/>
    </source>
</evidence>
<sequence>MEIIRGRVPDTPTQERTGPFTGTAWGDHLLNTDDVAMSTVYFAPGARTFWHHHERGQLLTITSGEGLVVSRDGTVARVRAGDMVWTRPGEQHWHGACHDSFMAHTSTTLGATTWLEEVSCPDYTHANDGVTAE</sequence>
<organism evidence="3 4">
    <name type="scientific">Gordonia mangrovi</name>
    <dbReference type="NCBI Taxonomy" id="2665643"/>
    <lineage>
        <taxon>Bacteria</taxon>
        <taxon>Bacillati</taxon>
        <taxon>Actinomycetota</taxon>
        <taxon>Actinomycetes</taxon>
        <taxon>Mycobacteriales</taxon>
        <taxon>Gordoniaceae</taxon>
        <taxon>Gordonia</taxon>
    </lineage>
</organism>
<dbReference type="Pfam" id="PF07883">
    <property type="entry name" value="Cupin_2"/>
    <property type="match status" value="1"/>
</dbReference>
<dbReference type="InterPro" id="IPR047263">
    <property type="entry name" value="HNL-like_cupin"/>
</dbReference>
<dbReference type="RefSeq" id="WP_129913338.1">
    <property type="nucleotide sequence ID" value="NZ_CP102850.1"/>
</dbReference>
<feature type="domain" description="Cupin type-2" evidence="2">
    <location>
        <begin position="40"/>
        <end position="99"/>
    </location>
</feature>
<evidence type="ECO:0000313" key="3">
    <source>
        <dbReference type="EMBL" id="MXP23528.1"/>
    </source>
</evidence>
<dbReference type="AlphaFoldDB" id="A0A6L7GXZ8"/>
<protein>
    <submittedName>
        <fullName evidence="3">Cupin domain-containing protein</fullName>
    </submittedName>
</protein>
<dbReference type="InterPro" id="IPR011051">
    <property type="entry name" value="RmlC_Cupin_sf"/>
</dbReference>
<name>A0A6L7GXZ8_9ACTN</name>
<feature type="region of interest" description="Disordered" evidence="1">
    <location>
        <begin position="1"/>
        <end position="22"/>
    </location>
</feature>
<dbReference type="CDD" id="cd02233">
    <property type="entry name" value="cupin_HNL-like"/>
    <property type="match status" value="1"/>
</dbReference>
<gene>
    <name evidence="3" type="ORF">GIY30_19500</name>
</gene>
<evidence type="ECO:0000259" key="2">
    <source>
        <dbReference type="Pfam" id="PF07883"/>
    </source>
</evidence>
<keyword evidence="4" id="KW-1185">Reference proteome</keyword>
<proteinExistence type="predicted"/>
<dbReference type="Proteomes" id="UP000475545">
    <property type="component" value="Unassembled WGS sequence"/>
</dbReference>
<dbReference type="PANTHER" id="PTHR43698:SF1">
    <property type="entry name" value="BLL4564 PROTEIN"/>
    <property type="match status" value="1"/>
</dbReference>
<accession>A0A6L7GXZ8</accession>